<dbReference type="PIRSF" id="PIRSF038958">
    <property type="entry name" value="PG_synth_SpoVB"/>
    <property type="match status" value="1"/>
</dbReference>
<organism evidence="7 8">
    <name type="scientific">Salinithrix halophila</name>
    <dbReference type="NCBI Taxonomy" id="1485204"/>
    <lineage>
        <taxon>Bacteria</taxon>
        <taxon>Bacillati</taxon>
        <taxon>Bacillota</taxon>
        <taxon>Bacilli</taxon>
        <taxon>Bacillales</taxon>
        <taxon>Thermoactinomycetaceae</taxon>
        <taxon>Salinithrix</taxon>
    </lineage>
</organism>
<feature type="transmembrane region" description="Helical" evidence="6">
    <location>
        <begin position="12"/>
        <end position="32"/>
    </location>
</feature>
<proteinExistence type="predicted"/>
<dbReference type="PANTHER" id="PTHR30250">
    <property type="entry name" value="PST FAMILY PREDICTED COLANIC ACID TRANSPORTER"/>
    <property type="match status" value="1"/>
</dbReference>
<feature type="transmembrane region" description="Helical" evidence="6">
    <location>
        <begin position="122"/>
        <end position="142"/>
    </location>
</feature>
<gene>
    <name evidence="7" type="primary">spoVB</name>
    <name evidence="7" type="ORF">ACFOUO_16125</name>
</gene>
<keyword evidence="8" id="KW-1185">Reference proteome</keyword>
<dbReference type="Pfam" id="PF01943">
    <property type="entry name" value="Polysacc_synt"/>
    <property type="match status" value="1"/>
</dbReference>
<dbReference type="RefSeq" id="WP_380706279.1">
    <property type="nucleotide sequence ID" value="NZ_JBHSAP010000018.1"/>
</dbReference>
<sequence>MHLTKQSFLHGTLILVGAGFVTKVLGFVYRIALSRLIGDEGMGLFQMAFPILIFAITITTAGLPVAISKLVSEAEAVKDERRVRAILIVSILIVTVSSTLFTGLILLTAPVIAHTLLTDERAIYPLIGIAPILPIVAVSSIFRGYFQGRQHMSPYAFSQIVEQIVRIFTVLLLARYLLPYGVEYAAAGAMVGIVIGEGAGMLFLLHSYKKDPARPPIKFKVKEALRFGAWRRFHTTTRRLMRIALPVTASRMVGSLSYAVEPIVVAQSLAVAGITVAASTALYGQLEGMAIPLLFFPAFITYALSVSLVPAISEAAAQGHHRTVEHRLNQALRLSLVVGGPCAMILFILAEPLTTLLYHNVSVARLLQIMAPFAVFLYIQGPLSAVLQGLDKAKDAMRNSIFGAIIKTVLIFLLGSQPSLGIDGVVLAINCGIVIVTALHFISVMRHVPFTLMAGDTLKLALAVAGMGAAGWWVFHTLEGALLTRVLIATGSSFSVYLAGLILLSLVKKEDVRRIPYVGKWMAPLLPR</sequence>
<evidence type="ECO:0000313" key="8">
    <source>
        <dbReference type="Proteomes" id="UP001595843"/>
    </source>
</evidence>
<feature type="transmembrane region" description="Helical" evidence="6">
    <location>
        <begin position="400"/>
        <end position="419"/>
    </location>
</feature>
<feature type="transmembrane region" description="Helical" evidence="6">
    <location>
        <begin position="154"/>
        <end position="178"/>
    </location>
</feature>
<evidence type="ECO:0000256" key="3">
    <source>
        <dbReference type="ARBA" id="ARBA00022692"/>
    </source>
</evidence>
<dbReference type="EMBL" id="JBHSAP010000018">
    <property type="protein sequence ID" value="MFC4078325.1"/>
    <property type="molecule type" value="Genomic_DNA"/>
</dbReference>
<feature type="transmembrane region" description="Helical" evidence="6">
    <location>
        <begin position="331"/>
        <end position="350"/>
    </location>
</feature>
<keyword evidence="5 6" id="KW-0472">Membrane</keyword>
<evidence type="ECO:0000256" key="4">
    <source>
        <dbReference type="ARBA" id="ARBA00022989"/>
    </source>
</evidence>
<feature type="transmembrane region" description="Helical" evidence="6">
    <location>
        <begin position="356"/>
        <end position="379"/>
    </location>
</feature>
<feature type="transmembrane region" description="Helical" evidence="6">
    <location>
        <begin position="258"/>
        <end position="283"/>
    </location>
</feature>
<keyword evidence="4 6" id="KW-1133">Transmembrane helix</keyword>
<dbReference type="CDD" id="cd13124">
    <property type="entry name" value="MATE_SpoVB_like"/>
    <property type="match status" value="1"/>
</dbReference>
<feature type="transmembrane region" description="Helical" evidence="6">
    <location>
        <begin position="289"/>
        <end position="310"/>
    </location>
</feature>
<keyword evidence="3 6" id="KW-0812">Transmembrane</keyword>
<feature type="transmembrane region" description="Helical" evidence="6">
    <location>
        <begin position="44"/>
        <end position="66"/>
    </location>
</feature>
<dbReference type="Proteomes" id="UP001595843">
    <property type="component" value="Unassembled WGS sequence"/>
</dbReference>
<dbReference type="InterPro" id="IPR002797">
    <property type="entry name" value="Polysacc_synth"/>
</dbReference>
<feature type="transmembrane region" description="Helical" evidence="6">
    <location>
        <begin position="487"/>
        <end position="507"/>
    </location>
</feature>
<comment type="caution">
    <text evidence="7">The sequence shown here is derived from an EMBL/GenBank/DDBJ whole genome shotgun (WGS) entry which is preliminary data.</text>
</comment>
<dbReference type="NCBIfam" id="TIGR02900">
    <property type="entry name" value="spore_V_B"/>
    <property type="match status" value="1"/>
</dbReference>
<feature type="transmembrane region" description="Helical" evidence="6">
    <location>
        <begin position="184"/>
        <end position="205"/>
    </location>
</feature>
<evidence type="ECO:0000256" key="1">
    <source>
        <dbReference type="ARBA" id="ARBA00004651"/>
    </source>
</evidence>
<dbReference type="InterPro" id="IPR050833">
    <property type="entry name" value="Poly_Biosynth_Transport"/>
</dbReference>
<evidence type="ECO:0000256" key="6">
    <source>
        <dbReference type="SAM" id="Phobius"/>
    </source>
</evidence>
<feature type="transmembrane region" description="Helical" evidence="6">
    <location>
        <begin position="86"/>
        <end position="116"/>
    </location>
</feature>
<feature type="transmembrane region" description="Helical" evidence="6">
    <location>
        <begin position="425"/>
        <end position="445"/>
    </location>
</feature>
<dbReference type="InterPro" id="IPR014249">
    <property type="entry name" value="Spore_V_B"/>
</dbReference>
<dbReference type="InterPro" id="IPR024923">
    <property type="entry name" value="PG_synth_SpoVB"/>
</dbReference>
<reference evidence="8" key="1">
    <citation type="journal article" date="2019" name="Int. J. Syst. Evol. Microbiol.">
        <title>The Global Catalogue of Microorganisms (GCM) 10K type strain sequencing project: providing services to taxonomists for standard genome sequencing and annotation.</title>
        <authorList>
            <consortium name="The Broad Institute Genomics Platform"/>
            <consortium name="The Broad Institute Genome Sequencing Center for Infectious Disease"/>
            <person name="Wu L."/>
            <person name="Ma J."/>
        </authorList>
    </citation>
    <scope>NUCLEOTIDE SEQUENCE [LARGE SCALE GENOMIC DNA]</scope>
    <source>
        <strain evidence="8">IBRC-M 10813</strain>
    </source>
</reference>
<protein>
    <submittedName>
        <fullName evidence="7">Stage V sporulation protein B</fullName>
    </submittedName>
</protein>
<evidence type="ECO:0000256" key="2">
    <source>
        <dbReference type="ARBA" id="ARBA00022475"/>
    </source>
</evidence>
<keyword evidence="2" id="KW-1003">Cell membrane</keyword>
<evidence type="ECO:0000256" key="5">
    <source>
        <dbReference type="ARBA" id="ARBA00023136"/>
    </source>
</evidence>
<feature type="transmembrane region" description="Helical" evidence="6">
    <location>
        <begin position="457"/>
        <end position="475"/>
    </location>
</feature>
<comment type="subcellular location">
    <subcellularLocation>
        <location evidence="1">Cell membrane</location>
        <topology evidence="1">Multi-pass membrane protein</topology>
    </subcellularLocation>
</comment>
<dbReference type="PANTHER" id="PTHR30250:SF24">
    <property type="entry name" value="STAGE V SPORULATION PROTEIN B"/>
    <property type="match status" value="1"/>
</dbReference>
<evidence type="ECO:0000313" key="7">
    <source>
        <dbReference type="EMBL" id="MFC4078325.1"/>
    </source>
</evidence>
<accession>A0ABV8JKK4</accession>
<name>A0ABV8JKK4_9BACL</name>